<dbReference type="PANTHER" id="PTHR43690:SF17">
    <property type="entry name" value="PROTEIN YHJJ"/>
    <property type="match status" value="1"/>
</dbReference>
<evidence type="ECO:0000313" key="8">
    <source>
        <dbReference type="EMBL" id="ABG58503.1"/>
    </source>
</evidence>
<sequence>MKHFILSIGLSIGCFSAALSQTAFETKTATDSKGRNYEYVTNDPLKARIYTLSNGLKVYLSDYKDAPRIQTYVAVRTGSKNDPATATGLAHYLEHILFKGTSKIGTSDWPKEQIELDKIEALYEVYRNTADAKKRTAIYHQIDSISVVAAGYAIANEYDKMLSQIGAQGTNAYTFVEQTVYVNDIPSNQIQKWAEIEAERFSMVVPRLFHTELEAVYEEKNKGLDNDGRKVFETTMASLFKKDAYGTQTTIGTVEHLKNPSITEIKKYFNTYYVANNMAICMSGDLNYDSTITLLEKQFSKLLKKDVPVLAAPVEEAIKIPLQATVVGPTAESVSLAYRLDVAIPKDPAFRSKLKMIQMLLTNGQAGLIDLNINQAQKAMGAYSYDLPLKDYSILMLGGKPLEGQTLEAVEALLLQQITNLKTGNFKDWLIPAVVNDYKTSTMTQFESNKARADAFVDAFVWGISWKDYINEINILQSITKQQVQDFATAYFQNNYVTVFKRKGVDSTIQKVPKPIISSVPVNRDSQSDFYKEVFKTPSPVIKPVYLDYAKELTASIIGVFPALYKQNKENALFTQQYKWDLGKMPDPQNSLMLSYLNYLGTDKYTAEQLQEEFYKLGCNYSFRIAGSELILTLSGIQDNYVKALTLLESFVQRMKGNNEALAQIKSNILKSRADNKTNKDVILRSAMAGYVKYDGINPFTNIIPEDRLKVITSEELIAAFKQLYNSKHEIVYYGPASFAALSKSITKLHKSKGESLMRIQTAYSFSKPAANKVYWVNYDMVQAEVLLLSRSVDFNKELIPAIQLYNEYFGGSMGSLVFQEMRESRALAYSVKSTFDLPYYPSDPFYSTSYIGTQADKIQEALSGMVELIDNMPKSDLLFENSKISILETIATQRVTKLGVLNDYERNKRMGYTTDIRKAIFDSISVMTFNDIHTFQQTYINKQPRIILIIGSKDKIDFNSLSEYGEVKELTLEEIFGY</sequence>
<comment type="similarity">
    <text evidence="1">Belongs to the peptidase M16 family.</text>
</comment>
<dbReference type="AlphaFoldDB" id="A0A6N4SQE2"/>
<evidence type="ECO:0000256" key="2">
    <source>
        <dbReference type="ARBA" id="ARBA00022670"/>
    </source>
</evidence>
<dbReference type="KEGG" id="chu:CHU_1230"/>
<proteinExistence type="inferred from homology"/>
<feature type="domain" description="Peptidase M16 C-terminal" evidence="7">
    <location>
        <begin position="712"/>
        <end position="872"/>
    </location>
</feature>
<dbReference type="InterPro" id="IPR007863">
    <property type="entry name" value="Peptidase_M16_C"/>
</dbReference>
<protein>
    <submittedName>
        <fullName evidence="8">Zinc protease</fullName>
    </submittedName>
</protein>
<dbReference type="Proteomes" id="UP000001822">
    <property type="component" value="Chromosome"/>
</dbReference>
<dbReference type="RefSeq" id="WP_011584618.1">
    <property type="nucleotide sequence ID" value="NC_008255.1"/>
</dbReference>
<dbReference type="InterPro" id="IPR011765">
    <property type="entry name" value="Pept_M16_N"/>
</dbReference>
<dbReference type="EMBL" id="CP000383">
    <property type="protein sequence ID" value="ABG58503.1"/>
    <property type="molecule type" value="Genomic_DNA"/>
</dbReference>
<evidence type="ECO:0000256" key="3">
    <source>
        <dbReference type="ARBA" id="ARBA00022801"/>
    </source>
</evidence>
<name>A0A6N4SQE2_CYTH3</name>
<dbReference type="InterPro" id="IPR050626">
    <property type="entry name" value="Peptidase_M16"/>
</dbReference>
<keyword evidence="2 8" id="KW-0645">Protease</keyword>
<dbReference type="Gene3D" id="3.30.830.10">
    <property type="entry name" value="Metalloenzyme, LuxS/M16 peptidase-like"/>
    <property type="match status" value="4"/>
</dbReference>
<feature type="domain" description="Peptidase M16 C-terminal" evidence="7">
    <location>
        <begin position="263"/>
        <end position="433"/>
    </location>
</feature>
<evidence type="ECO:0000256" key="4">
    <source>
        <dbReference type="ARBA" id="ARBA00022833"/>
    </source>
</evidence>
<keyword evidence="9" id="KW-1185">Reference proteome</keyword>
<gene>
    <name evidence="8" type="primary">pqqL</name>
    <name evidence="8" type="ordered locus">CHU_1230</name>
</gene>
<dbReference type="InterPro" id="IPR011249">
    <property type="entry name" value="Metalloenz_LuxS/M16"/>
</dbReference>
<evidence type="ECO:0000313" key="9">
    <source>
        <dbReference type="Proteomes" id="UP000001822"/>
    </source>
</evidence>
<keyword evidence="5" id="KW-0482">Metalloprotease</keyword>
<keyword evidence="4" id="KW-0862">Zinc</keyword>
<feature type="domain" description="Peptidase M16 N-terminal" evidence="6">
    <location>
        <begin position="65"/>
        <end position="104"/>
    </location>
</feature>
<dbReference type="Pfam" id="PF00675">
    <property type="entry name" value="Peptidase_M16"/>
    <property type="match status" value="1"/>
</dbReference>
<evidence type="ECO:0000259" key="6">
    <source>
        <dbReference type="Pfam" id="PF00675"/>
    </source>
</evidence>
<accession>A0A6N4SQE2</accession>
<dbReference type="OrthoDB" id="9811314at2"/>
<dbReference type="Pfam" id="PF05193">
    <property type="entry name" value="Peptidase_M16_C"/>
    <property type="match status" value="2"/>
</dbReference>
<evidence type="ECO:0000259" key="7">
    <source>
        <dbReference type="Pfam" id="PF05193"/>
    </source>
</evidence>
<keyword evidence="3" id="KW-0378">Hydrolase</keyword>
<reference evidence="8 9" key="1">
    <citation type="journal article" date="2007" name="Appl. Environ. Microbiol.">
        <title>Genome sequence of the cellulolytic gliding bacterium Cytophaga hutchinsonii.</title>
        <authorList>
            <person name="Xie G."/>
            <person name="Bruce D.C."/>
            <person name="Challacombe J.F."/>
            <person name="Chertkov O."/>
            <person name="Detter J.C."/>
            <person name="Gilna P."/>
            <person name="Han C.S."/>
            <person name="Lucas S."/>
            <person name="Misra M."/>
            <person name="Myers G.L."/>
            <person name="Richardson P."/>
            <person name="Tapia R."/>
            <person name="Thayer N."/>
            <person name="Thompson L.S."/>
            <person name="Brettin T.S."/>
            <person name="Henrissat B."/>
            <person name="Wilson D.B."/>
            <person name="McBride M.J."/>
        </authorList>
    </citation>
    <scope>NUCLEOTIDE SEQUENCE [LARGE SCALE GENOMIC DNA]</scope>
    <source>
        <strain evidence="9">ATCC 33406 / DSM 1761 / CIP 103989 / NBRC 15051 / NCIMB 9469 / D465</strain>
    </source>
</reference>
<dbReference type="GO" id="GO:0046872">
    <property type="term" value="F:metal ion binding"/>
    <property type="evidence" value="ECO:0007669"/>
    <property type="project" value="InterPro"/>
</dbReference>
<dbReference type="GO" id="GO:0006508">
    <property type="term" value="P:proteolysis"/>
    <property type="evidence" value="ECO:0007669"/>
    <property type="project" value="UniProtKB-KW"/>
</dbReference>
<organism evidence="8 9">
    <name type="scientific">Cytophaga hutchinsonii (strain ATCC 33406 / DSM 1761 / CIP 103989 / NBRC 15051 / NCIMB 9469 / D465)</name>
    <dbReference type="NCBI Taxonomy" id="269798"/>
    <lineage>
        <taxon>Bacteria</taxon>
        <taxon>Pseudomonadati</taxon>
        <taxon>Bacteroidota</taxon>
        <taxon>Cytophagia</taxon>
        <taxon>Cytophagales</taxon>
        <taxon>Cytophagaceae</taxon>
        <taxon>Cytophaga</taxon>
    </lineage>
</organism>
<evidence type="ECO:0000256" key="1">
    <source>
        <dbReference type="ARBA" id="ARBA00007261"/>
    </source>
</evidence>
<dbReference type="PANTHER" id="PTHR43690">
    <property type="entry name" value="NARDILYSIN"/>
    <property type="match status" value="1"/>
</dbReference>
<dbReference type="GO" id="GO:0008237">
    <property type="term" value="F:metallopeptidase activity"/>
    <property type="evidence" value="ECO:0007669"/>
    <property type="project" value="UniProtKB-KW"/>
</dbReference>
<dbReference type="SUPFAM" id="SSF63411">
    <property type="entry name" value="LuxS/MPP-like metallohydrolase"/>
    <property type="match status" value="4"/>
</dbReference>
<evidence type="ECO:0000256" key="5">
    <source>
        <dbReference type="ARBA" id="ARBA00023049"/>
    </source>
</evidence>